<dbReference type="SMART" id="SM01321">
    <property type="entry name" value="Y1_Tnp"/>
    <property type="match status" value="1"/>
</dbReference>
<reference evidence="2 3" key="1">
    <citation type="journal article" date="2015" name="PLoS ONE">
        <title>Azotobacter Genomes: The Genome of Azotobacter chroococcum NCIMB 8003 (ATCC 4412).</title>
        <authorList>
            <person name="Robson R.L."/>
            <person name="Jones R."/>
            <person name="Robson R.M."/>
            <person name="Schwartz A."/>
            <person name="Richardson T.H."/>
        </authorList>
    </citation>
    <scope>NUCLEOTIDE SEQUENCE [LARGE SCALE GENOMIC DNA]</scope>
    <source>
        <strain evidence="2 3">NCIMB 8003</strain>
    </source>
</reference>
<dbReference type="RefSeq" id="WP_052263945.1">
    <property type="nucleotide sequence ID" value="NZ_CP010415.1"/>
</dbReference>
<evidence type="ECO:0000313" key="2">
    <source>
        <dbReference type="EMBL" id="AJE22035.1"/>
    </source>
</evidence>
<dbReference type="GO" id="GO:0043565">
    <property type="term" value="F:sequence-specific DNA binding"/>
    <property type="evidence" value="ECO:0007669"/>
    <property type="project" value="TreeGrafter"/>
</dbReference>
<dbReference type="GO" id="GO:0006313">
    <property type="term" value="P:DNA transposition"/>
    <property type="evidence" value="ECO:0007669"/>
    <property type="project" value="InterPro"/>
</dbReference>
<dbReference type="HOGENOM" id="CLU_068226_6_0_6"/>
<dbReference type="SUPFAM" id="SSF143422">
    <property type="entry name" value="Transposase IS200-like"/>
    <property type="match status" value="1"/>
</dbReference>
<dbReference type="GO" id="GO:0004803">
    <property type="term" value="F:transposase activity"/>
    <property type="evidence" value="ECO:0007669"/>
    <property type="project" value="InterPro"/>
</dbReference>
<dbReference type="EMBL" id="CP010415">
    <property type="protein sequence ID" value="AJE22035.1"/>
    <property type="molecule type" value="Genomic_DNA"/>
</dbReference>
<proteinExistence type="predicted"/>
<dbReference type="InterPro" id="IPR036515">
    <property type="entry name" value="Transposase_17_sf"/>
</dbReference>
<dbReference type="InterPro" id="IPR052715">
    <property type="entry name" value="RAYT_transposase"/>
</dbReference>
<feature type="domain" description="Transposase IS200-like" evidence="1">
    <location>
        <begin position="8"/>
        <end position="134"/>
    </location>
</feature>
<accession>A0A0C4WR37</accession>
<evidence type="ECO:0000259" key="1">
    <source>
        <dbReference type="SMART" id="SM01321"/>
    </source>
</evidence>
<keyword evidence="3" id="KW-1185">Reference proteome</keyword>
<dbReference type="Proteomes" id="UP000068210">
    <property type="component" value="Chromosome"/>
</dbReference>
<dbReference type="STRING" id="1328314.Achr_26080"/>
<dbReference type="PANTHER" id="PTHR36966:SF1">
    <property type="entry name" value="REP-ASSOCIATED TYROSINE TRANSPOSASE"/>
    <property type="match status" value="1"/>
</dbReference>
<name>A0A0C4WR37_9GAMM</name>
<protein>
    <recommendedName>
        <fullName evidence="1">Transposase IS200-like domain-containing protein</fullName>
    </recommendedName>
</protein>
<dbReference type="KEGG" id="acx:Achr_26080"/>
<sequence length="189" mass="22119">MRYRRMRMPGASYFFTVVTEERRPLLAGAENVELLREAFRAVQRQRPFVLEAAVVLPDHLHCLWTLPEGDADFPTRWRLIKSWFTRRCAERLLYDPGATRQARGQRAIWQQRYWEHCLRDERDRRQHLDYIHYNPVKHGLVKHPADWPYSSFARYAAAGGYPPDWGDDVSGYAGPGSVGLRCANPTYPT</sequence>
<dbReference type="Gene3D" id="3.30.70.1290">
    <property type="entry name" value="Transposase IS200-like"/>
    <property type="match status" value="1"/>
</dbReference>
<organism evidence="2 3">
    <name type="scientific">Azotobacter chroococcum NCIMB 8003</name>
    <dbReference type="NCBI Taxonomy" id="1328314"/>
    <lineage>
        <taxon>Bacteria</taxon>
        <taxon>Pseudomonadati</taxon>
        <taxon>Pseudomonadota</taxon>
        <taxon>Gammaproteobacteria</taxon>
        <taxon>Pseudomonadales</taxon>
        <taxon>Pseudomonadaceae</taxon>
        <taxon>Azotobacter</taxon>
    </lineage>
</organism>
<evidence type="ECO:0000313" key="3">
    <source>
        <dbReference type="Proteomes" id="UP000068210"/>
    </source>
</evidence>
<dbReference type="PANTHER" id="PTHR36966">
    <property type="entry name" value="REP-ASSOCIATED TYROSINE TRANSPOSASE"/>
    <property type="match status" value="1"/>
</dbReference>
<gene>
    <name evidence="2" type="ORF">Achr_26080</name>
</gene>
<dbReference type="AlphaFoldDB" id="A0A0C4WR37"/>
<dbReference type="InterPro" id="IPR002686">
    <property type="entry name" value="Transposase_17"/>
</dbReference>
<dbReference type="NCBIfam" id="NF047646">
    <property type="entry name" value="REP_Tyr_transpos"/>
    <property type="match status" value="1"/>
</dbReference>